<dbReference type="Pfam" id="PF08264">
    <property type="entry name" value="Anticodon_1"/>
    <property type="match status" value="1"/>
</dbReference>
<keyword evidence="7" id="KW-0030">Aminoacyl-tRNA synthetase</keyword>
<dbReference type="AlphaFoldDB" id="A0A7X9DLR4"/>
<dbReference type="PANTHER" id="PTHR43740">
    <property type="entry name" value="LEUCYL-TRNA SYNTHETASE"/>
    <property type="match status" value="1"/>
</dbReference>
<dbReference type="EMBL" id="JAAZNL010000062">
    <property type="protein sequence ID" value="NMB70467.1"/>
    <property type="molecule type" value="Genomic_DNA"/>
</dbReference>
<dbReference type="EC" id="6.1.1.4" evidence="2"/>
<dbReference type="SUPFAM" id="SSF47323">
    <property type="entry name" value="Anticodon-binding domain of a subclass of class I aminoacyl-tRNA synthetases"/>
    <property type="match status" value="1"/>
</dbReference>
<protein>
    <recommendedName>
        <fullName evidence="2">leucine--tRNA ligase</fullName>
        <ecNumber evidence="2">6.1.1.4</ecNumber>
    </recommendedName>
</protein>
<evidence type="ECO:0000256" key="4">
    <source>
        <dbReference type="ARBA" id="ARBA00022741"/>
    </source>
</evidence>
<comment type="caution">
    <text evidence="10">The sequence shown here is derived from an EMBL/GenBank/DDBJ whole genome shotgun (WGS) entry which is preliminary data.</text>
</comment>
<evidence type="ECO:0000256" key="1">
    <source>
        <dbReference type="ARBA" id="ARBA00005594"/>
    </source>
</evidence>
<evidence type="ECO:0000256" key="8">
    <source>
        <dbReference type="ARBA" id="ARBA00047469"/>
    </source>
</evidence>
<proteinExistence type="inferred from homology"/>
<evidence type="ECO:0000256" key="5">
    <source>
        <dbReference type="ARBA" id="ARBA00022840"/>
    </source>
</evidence>
<evidence type="ECO:0000256" key="3">
    <source>
        <dbReference type="ARBA" id="ARBA00022598"/>
    </source>
</evidence>
<sequence>VTTMAEALKFNTAVSELMIFLNKIKNEPEINTEIWKGFLKILAPFAPFITEELWQKVNGYKEFSKQNSIHLQEWPKFDEDKVKQTTKTIAVQVNGKIRGEIELTDNETEDTVKAKALQNQRVASFVAGKQITKFIYIPYKIVSILTD</sequence>
<keyword evidence="3 10" id="KW-0436">Ligase</keyword>
<dbReference type="InterPro" id="IPR013155">
    <property type="entry name" value="M/V/L/I-tRNA-synth_anticd-bd"/>
</dbReference>
<dbReference type="GO" id="GO:0006429">
    <property type="term" value="P:leucyl-tRNA aminoacylation"/>
    <property type="evidence" value="ECO:0007669"/>
    <property type="project" value="InterPro"/>
</dbReference>
<dbReference type="Proteomes" id="UP000526033">
    <property type="component" value="Unassembled WGS sequence"/>
</dbReference>
<evidence type="ECO:0000256" key="6">
    <source>
        <dbReference type="ARBA" id="ARBA00022917"/>
    </source>
</evidence>
<gene>
    <name evidence="10" type="ORF">GYA27_04740</name>
</gene>
<keyword evidence="5" id="KW-0067">ATP-binding</keyword>
<comment type="catalytic activity">
    <reaction evidence="8">
        <text>tRNA(Leu) + L-leucine + ATP = L-leucyl-tRNA(Leu) + AMP + diphosphate</text>
        <dbReference type="Rhea" id="RHEA:11688"/>
        <dbReference type="Rhea" id="RHEA-COMP:9613"/>
        <dbReference type="Rhea" id="RHEA-COMP:9622"/>
        <dbReference type="ChEBI" id="CHEBI:30616"/>
        <dbReference type="ChEBI" id="CHEBI:33019"/>
        <dbReference type="ChEBI" id="CHEBI:57427"/>
        <dbReference type="ChEBI" id="CHEBI:78442"/>
        <dbReference type="ChEBI" id="CHEBI:78494"/>
        <dbReference type="ChEBI" id="CHEBI:456215"/>
        <dbReference type="EC" id="6.1.1.4"/>
    </reaction>
</comment>
<evidence type="ECO:0000259" key="9">
    <source>
        <dbReference type="Pfam" id="PF08264"/>
    </source>
</evidence>
<name>A0A7X9DLR4_UNCKA</name>
<evidence type="ECO:0000256" key="2">
    <source>
        <dbReference type="ARBA" id="ARBA00013164"/>
    </source>
</evidence>
<dbReference type="PANTHER" id="PTHR43740:SF2">
    <property type="entry name" value="LEUCINE--TRNA LIGASE, MITOCHONDRIAL"/>
    <property type="match status" value="1"/>
</dbReference>
<feature type="domain" description="Methionyl/Valyl/Leucyl/Isoleucyl-tRNA synthetase anticodon-binding" evidence="9">
    <location>
        <begin position="1"/>
        <end position="110"/>
    </location>
</feature>
<organism evidence="10 11">
    <name type="scientific">candidate division WWE3 bacterium</name>
    <dbReference type="NCBI Taxonomy" id="2053526"/>
    <lineage>
        <taxon>Bacteria</taxon>
        <taxon>Katanobacteria</taxon>
    </lineage>
</organism>
<keyword evidence="6" id="KW-0648">Protein biosynthesis</keyword>
<evidence type="ECO:0000256" key="7">
    <source>
        <dbReference type="ARBA" id="ARBA00023146"/>
    </source>
</evidence>
<evidence type="ECO:0000313" key="11">
    <source>
        <dbReference type="Proteomes" id="UP000526033"/>
    </source>
</evidence>
<comment type="similarity">
    <text evidence="1">Belongs to the class-I aminoacyl-tRNA synthetase family.</text>
</comment>
<dbReference type="GO" id="GO:0005524">
    <property type="term" value="F:ATP binding"/>
    <property type="evidence" value="ECO:0007669"/>
    <property type="project" value="UniProtKB-KW"/>
</dbReference>
<dbReference type="Gene3D" id="1.10.730.10">
    <property type="entry name" value="Isoleucyl-tRNA Synthetase, Domain 1"/>
    <property type="match status" value="1"/>
</dbReference>
<accession>A0A7X9DLR4</accession>
<evidence type="ECO:0000313" key="10">
    <source>
        <dbReference type="EMBL" id="NMB70467.1"/>
    </source>
</evidence>
<dbReference type="GO" id="GO:0004823">
    <property type="term" value="F:leucine-tRNA ligase activity"/>
    <property type="evidence" value="ECO:0007669"/>
    <property type="project" value="UniProtKB-EC"/>
</dbReference>
<reference evidence="10 11" key="1">
    <citation type="journal article" date="2020" name="Biotechnol. Biofuels">
        <title>New insights from the biogas microbiome by comprehensive genome-resolved metagenomics of nearly 1600 species originating from multiple anaerobic digesters.</title>
        <authorList>
            <person name="Campanaro S."/>
            <person name="Treu L."/>
            <person name="Rodriguez-R L.M."/>
            <person name="Kovalovszki A."/>
            <person name="Ziels R.M."/>
            <person name="Maus I."/>
            <person name="Zhu X."/>
            <person name="Kougias P.G."/>
            <person name="Basile A."/>
            <person name="Luo G."/>
            <person name="Schluter A."/>
            <person name="Konstantinidis K.T."/>
            <person name="Angelidaki I."/>
        </authorList>
    </citation>
    <scope>NUCLEOTIDE SEQUENCE [LARGE SCALE GENOMIC DNA]</scope>
    <source>
        <strain evidence="10">AS27yjCOA_165</strain>
    </source>
</reference>
<feature type="non-terminal residue" evidence="10">
    <location>
        <position position="1"/>
    </location>
</feature>
<dbReference type="InterPro" id="IPR009080">
    <property type="entry name" value="tRNAsynth_Ia_anticodon-bd"/>
</dbReference>
<keyword evidence="4" id="KW-0547">Nucleotide-binding</keyword>
<dbReference type="InterPro" id="IPR002302">
    <property type="entry name" value="Leu-tRNA-ligase"/>
</dbReference>